<name>A0ABW1G2U5_9ACTN</name>
<gene>
    <name evidence="3" type="ORF">ACFP3V_13220</name>
</gene>
<reference evidence="4" key="1">
    <citation type="journal article" date="2019" name="Int. J. Syst. Evol. Microbiol.">
        <title>The Global Catalogue of Microorganisms (GCM) 10K type strain sequencing project: providing services to taxonomists for standard genome sequencing and annotation.</title>
        <authorList>
            <consortium name="The Broad Institute Genomics Platform"/>
            <consortium name="The Broad Institute Genome Sequencing Center for Infectious Disease"/>
            <person name="Wu L."/>
            <person name="Ma J."/>
        </authorList>
    </citation>
    <scope>NUCLEOTIDE SEQUENCE [LARGE SCALE GENOMIC DNA]</scope>
    <source>
        <strain evidence="4">JCM 4816</strain>
    </source>
</reference>
<keyword evidence="4" id="KW-1185">Reference proteome</keyword>
<comment type="similarity">
    <text evidence="1">Belongs to the PhzF family.</text>
</comment>
<accession>A0ABW1G2U5</accession>
<evidence type="ECO:0000313" key="3">
    <source>
        <dbReference type="EMBL" id="MFC5908171.1"/>
    </source>
</evidence>
<dbReference type="SUPFAM" id="SSF54506">
    <property type="entry name" value="Diaminopimelate epimerase-like"/>
    <property type="match status" value="1"/>
</dbReference>
<evidence type="ECO:0000313" key="4">
    <source>
        <dbReference type="Proteomes" id="UP001596174"/>
    </source>
</evidence>
<protein>
    <submittedName>
        <fullName evidence="3">PhzF family phenazine biosynthesis protein</fullName>
    </submittedName>
</protein>
<dbReference type="RefSeq" id="WP_380583175.1">
    <property type="nucleotide sequence ID" value="NZ_JBHSQJ010000050.1"/>
</dbReference>
<sequence>MDDTVLRYAAFTTTPAGGNPAGVVLDASELTDQQMLALAKEVGYSETAFVTRRDGRNLDVRYFSPEAEVPFCGHATVAAAVAVAERLGPGDLLFRTRAGEVPVAVDEGLRATLTSVEPALEEVDAASLDQALRLLGWSAAELDPQLPPRIGYAGARHLILAAATRDRLARLSYDFDGLAQFMRARDLTTVDLVHRESESVYHVRNPFPVGGVVEDPATGAAALAFGHYLRALGLVPATAELTLHQGDNLGRPGVLTVALTEGDARVRVSGTAVVIP</sequence>
<organism evidence="3 4">
    <name type="scientific">Streptacidiphilus monticola</name>
    <dbReference type="NCBI Taxonomy" id="2161674"/>
    <lineage>
        <taxon>Bacteria</taxon>
        <taxon>Bacillati</taxon>
        <taxon>Actinomycetota</taxon>
        <taxon>Actinomycetes</taxon>
        <taxon>Kitasatosporales</taxon>
        <taxon>Streptomycetaceae</taxon>
        <taxon>Streptacidiphilus</taxon>
    </lineage>
</organism>
<dbReference type="NCBIfam" id="TIGR00654">
    <property type="entry name" value="PhzF_family"/>
    <property type="match status" value="1"/>
</dbReference>
<dbReference type="Pfam" id="PF02567">
    <property type="entry name" value="PhzC-PhzF"/>
    <property type="match status" value="1"/>
</dbReference>
<dbReference type="PIRSF" id="PIRSF016184">
    <property type="entry name" value="PhzC_PhzF"/>
    <property type="match status" value="1"/>
</dbReference>
<dbReference type="InterPro" id="IPR003719">
    <property type="entry name" value="Phenazine_PhzF-like"/>
</dbReference>
<dbReference type="EMBL" id="JBHSQJ010000050">
    <property type="protein sequence ID" value="MFC5908171.1"/>
    <property type="molecule type" value="Genomic_DNA"/>
</dbReference>
<keyword evidence="2" id="KW-0413">Isomerase</keyword>
<comment type="caution">
    <text evidence="3">The sequence shown here is derived from an EMBL/GenBank/DDBJ whole genome shotgun (WGS) entry which is preliminary data.</text>
</comment>
<dbReference type="Proteomes" id="UP001596174">
    <property type="component" value="Unassembled WGS sequence"/>
</dbReference>
<evidence type="ECO:0000256" key="2">
    <source>
        <dbReference type="ARBA" id="ARBA00023235"/>
    </source>
</evidence>
<dbReference type="Gene3D" id="3.10.310.10">
    <property type="entry name" value="Diaminopimelate Epimerase, Chain A, domain 1"/>
    <property type="match status" value="2"/>
</dbReference>
<dbReference type="PANTHER" id="PTHR13774:SF39">
    <property type="entry name" value="BIOSYNTHESIS PROTEIN, PUTATIVE-RELATED"/>
    <property type="match status" value="1"/>
</dbReference>
<dbReference type="PANTHER" id="PTHR13774">
    <property type="entry name" value="PHENAZINE BIOSYNTHESIS PROTEIN"/>
    <property type="match status" value="1"/>
</dbReference>
<proteinExistence type="inferred from homology"/>
<evidence type="ECO:0000256" key="1">
    <source>
        <dbReference type="ARBA" id="ARBA00008270"/>
    </source>
</evidence>